<dbReference type="PANTHER" id="PTHR21294:SF8">
    <property type="entry name" value="ELECTRON TRANSFER FLAVOPROTEIN SUBUNIT BETA"/>
    <property type="match status" value="1"/>
</dbReference>
<dbReference type="EMBL" id="BARS01003617">
    <property type="protein sequence ID" value="GAF84756.1"/>
    <property type="molecule type" value="Genomic_DNA"/>
</dbReference>
<keyword evidence="2" id="KW-0813">Transport</keyword>
<feature type="domain" description="Electron transfer flavoprotein alpha/beta-subunit N-terminal" evidence="4">
    <location>
        <begin position="1"/>
        <end position="180"/>
    </location>
</feature>
<gene>
    <name evidence="5" type="ORF">S01H1_07013</name>
</gene>
<organism evidence="5">
    <name type="scientific">marine sediment metagenome</name>
    <dbReference type="NCBI Taxonomy" id="412755"/>
    <lineage>
        <taxon>unclassified sequences</taxon>
        <taxon>metagenomes</taxon>
        <taxon>ecological metagenomes</taxon>
    </lineage>
</organism>
<dbReference type="InterPro" id="IPR014730">
    <property type="entry name" value="ETF_a/b_N"/>
</dbReference>
<dbReference type="Pfam" id="PF01012">
    <property type="entry name" value="ETF"/>
    <property type="match status" value="1"/>
</dbReference>
<evidence type="ECO:0000259" key="4">
    <source>
        <dbReference type="SMART" id="SM00893"/>
    </source>
</evidence>
<accession>X0TBP8</accession>
<protein>
    <recommendedName>
        <fullName evidence="4">Electron transfer flavoprotein alpha/beta-subunit N-terminal domain-containing protein</fullName>
    </recommendedName>
</protein>
<dbReference type="InterPro" id="IPR014729">
    <property type="entry name" value="Rossmann-like_a/b/a_fold"/>
</dbReference>
<dbReference type="SMART" id="SM00893">
    <property type="entry name" value="ETF"/>
    <property type="match status" value="1"/>
</dbReference>
<name>X0TBP8_9ZZZZ</name>
<dbReference type="InterPro" id="IPR000049">
    <property type="entry name" value="ET-Flavoprotein_bsu_CS"/>
</dbReference>
<dbReference type="PIRSF" id="PIRSF000090">
    <property type="entry name" value="Beta-ETF"/>
    <property type="match status" value="1"/>
</dbReference>
<comment type="similarity">
    <text evidence="1">Belongs to the ETF beta-subunit/FixA family.</text>
</comment>
<dbReference type="Gene3D" id="3.40.50.620">
    <property type="entry name" value="HUPs"/>
    <property type="match status" value="1"/>
</dbReference>
<sequence length="228" mass="24560">EMNEWDEYALEEALLLKERLGGEVTAVTMGPEGADAVLRRGLAKGADNAIWLKDEAFEGSDAYATAKILHAAVKGLEFDLVMAGAQASDDGHGAVGVILAELLDIPHASMVKKVETGEGSLKVNRELEGGLEEVVELAMPAVLTIQTGINEPRYVSIMGIRRARKKELTVMALADLGLSKEDVGEDGSWMRVERVYRPPVEKEPVMMTGSPDEIAGALVEMFKARGLV</sequence>
<dbReference type="CDD" id="cd01714">
    <property type="entry name" value="ETF_beta"/>
    <property type="match status" value="1"/>
</dbReference>
<dbReference type="GO" id="GO:0009055">
    <property type="term" value="F:electron transfer activity"/>
    <property type="evidence" value="ECO:0007669"/>
    <property type="project" value="InterPro"/>
</dbReference>
<proteinExistence type="inferred from homology"/>
<dbReference type="PANTHER" id="PTHR21294">
    <property type="entry name" value="ELECTRON TRANSFER FLAVOPROTEIN BETA-SUBUNIT"/>
    <property type="match status" value="1"/>
</dbReference>
<dbReference type="InterPro" id="IPR012255">
    <property type="entry name" value="ETF_b"/>
</dbReference>
<evidence type="ECO:0000256" key="1">
    <source>
        <dbReference type="ARBA" id="ARBA00007557"/>
    </source>
</evidence>
<dbReference type="SUPFAM" id="SSF52402">
    <property type="entry name" value="Adenine nucleotide alpha hydrolases-like"/>
    <property type="match status" value="1"/>
</dbReference>
<keyword evidence="3" id="KW-0249">Electron transport</keyword>
<reference evidence="5" key="1">
    <citation type="journal article" date="2014" name="Front. Microbiol.">
        <title>High frequency of phylogenetically diverse reductive dehalogenase-homologous genes in deep subseafloor sedimentary metagenomes.</title>
        <authorList>
            <person name="Kawai M."/>
            <person name="Futagami T."/>
            <person name="Toyoda A."/>
            <person name="Takaki Y."/>
            <person name="Nishi S."/>
            <person name="Hori S."/>
            <person name="Arai W."/>
            <person name="Tsubouchi T."/>
            <person name="Morono Y."/>
            <person name="Uchiyama I."/>
            <person name="Ito T."/>
            <person name="Fujiyama A."/>
            <person name="Inagaki F."/>
            <person name="Takami H."/>
        </authorList>
    </citation>
    <scope>NUCLEOTIDE SEQUENCE</scope>
    <source>
        <strain evidence="5">Expedition CK06-06</strain>
    </source>
</reference>
<comment type="caution">
    <text evidence="5">The sequence shown here is derived from an EMBL/GenBank/DDBJ whole genome shotgun (WGS) entry which is preliminary data.</text>
</comment>
<dbReference type="AlphaFoldDB" id="X0TBP8"/>
<evidence type="ECO:0000256" key="2">
    <source>
        <dbReference type="ARBA" id="ARBA00022448"/>
    </source>
</evidence>
<dbReference type="InterPro" id="IPR033948">
    <property type="entry name" value="ETF_beta_N"/>
</dbReference>
<evidence type="ECO:0000313" key="5">
    <source>
        <dbReference type="EMBL" id="GAF84756.1"/>
    </source>
</evidence>
<evidence type="ECO:0000256" key="3">
    <source>
        <dbReference type="ARBA" id="ARBA00022982"/>
    </source>
</evidence>
<feature type="non-terminal residue" evidence="5">
    <location>
        <position position="1"/>
    </location>
</feature>
<dbReference type="PROSITE" id="PS01065">
    <property type="entry name" value="ETF_BETA"/>
    <property type="match status" value="1"/>
</dbReference>